<protein>
    <submittedName>
        <fullName evidence="2">Zinc finger protein ZFPM2-like protein</fullName>
    </submittedName>
</protein>
<feature type="compositionally biased region" description="Pro residues" evidence="1">
    <location>
        <begin position="55"/>
        <end position="64"/>
    </location>
</feature>
<name>A0AAD3M6R1_LATJO</name>
<evidence type="ECO:0000256" key="1">
    <source>
        <dbReference type="SAM" id="MobiDB-lite"/>
    </source>
</evidence>
<comment type="caution">
    <text evidence="2">The sequence shown here is derived from an EMBL/GenBank/DDBJ whole genome shotgun (WGS) entry which is preliminary data.</text>
</comment>
<gene>
    <name evidence="2" type="ORF">AKAME5_000263600</name>
</gene>
<reference evidence="2" key="1">
    <citation type="submission" date="2022-08" db="EMBL/GenBank/DDBJ databases">
        <title>Genome sequencing of akame (Lates japonicus).</title>
        <authorList>
            <person name="Hashiguchi Y."/>
            <person name="Takahashi H."/>
        </authorList>
    </citation>
    <scope>NUCLEOTIDE SEQUENCE</scope>
    <source>
        <strain evidence="2">Kochi</strain>
    </source>
</reference>
<feature type="compositionally biased region" description="Polar residues" evidence="1">
    <location>
        <begin position="80"/>
        <end position="93"/>
    </location>
</feature>
<dbReference type="EMBL" id="BRZM01000006">
    <property type="protein sequence ID" value="GLD48702.1"/>
    <property type="molecule type" value="Genomic_DNA"/>
</dbReference>
<feature type="compositionally biased region" description="Basic and acidic residues" evidence="1">
    <location>
        <begin position="133"/>
        <end position="149"/>
    </location>
</feature>
<proteinExistence type="predicted"/>
<evidence type="ECO:0000313" key="2">
    <source>
        <dbReference type="EMBL" id="GLD48702.1"/>
    </source>
</evidence>
<feature type="region of interest" description="Disordered" evidence="1">
    <location>
        <begin position="118"/>
        <end position="149"/>
    </location>
</feature>
<accession>A0AAD3M6R1</accession>
<feature type="region of interest" description="Disordered" evidence="1">
    <location>
        <begin position="53"/>
        <end position="93"/>
    </location>
</feature>
<keyword evidence="3" id="KW-1185">Reference proteome</keyword>
<evidence type="ECO:0000313" key="3">
    <source>
        <dbReference type="Proteomes" id="UP001279410"/>
    </source>
</evidence>
<dbReference type="Proteomes" id="UP001279410">
    <property type="component" value="Unassembled WGS sequence"/>
</dbReference>
<dbReference type="AlphaFoldDB" id="A0AAD3M6R1"/>
<organism evidence="2 3">
    <name type="scientific">Lates japonicus</name>
    <name type="common">Japanese lates</name>
    <dbReference type="NCBI Taxonomy" id="270547"/>
    <lineage>
        <taxon>Eukaryota</taxon>
        <taxon>Metazoa</taxon>
        <taxon>Chordata</taxon>
        <taxon>Craniata</taxon>
        <taxon>Vertebrata</taxon>
        <taxon>Euteleostomi</taxon>
        <taxon>Actinopterygii</taxon>
        <taxon>Neopterygii</taxon>
        <taxon>Teleostei</taxon>
        <taxon>Neoteleostei</taxon>
        <taxon>Acanthomorphata</taxon>
        <taxon>Carangaria</taxon>
        <taxon>Carangaria incertae sedis</taxon>
        <taxon>Centropomidae</taxon>
        <taxon>Lates</taxon>
    </lineage>
</organism>
<sequence>MELWEIQQLQSPLLKHLLSSHISLRTQCYKLAPADALQIAGCSSCIVIEQAHSPATPPTTPPTPNHHHTPPTHTTPIRFPTSTNAPAGPTSHRSALISINSNEAGSVSLIIPNNAALPLPRHHTPAKMAGMPRRTDRRKDGQTGRQTDTRPCDFSVILESILSNFAICPGGSDGSVELICRLLALLRLYRTSFWSRMQAWVCSPLELRGVSIQAPGSHHSIMGYCVSDIQRHVQNTSE</sequence>